<dbReference type="PROSITE" id="PS50110">
    <property type="entry name" value="RESPONSE_REGULATORY"/>
    <property type="match status" value="1"/>
</dbReference>
<keyword evidence="4" id="KW-0804">Transcription</keyword>
<dbReference type="GO" id="GO:0006355">
    <property type="term" value="P:regulation of DNA-templated transcription"/>
    <property type="evidence" value="ECO:0007669"/>
    <property type="project" value="InterPro"/>
</dbReference>
<dbReference type="InterPro" id="IPR011006">
    <property type="entry name" value="CheY-like_superfamily"/>
</dbReference>
<dbReference type="GO" id="GO:0000160">
    <property type="term" value="P:phosphorelay signal transduction system"/>
    <property type="evidence" value="ECO:0007669"/>
    <property type="project" value="InterPro"/>
</dbReference>
<name>A0A542ZTB8_RARFA</name>
<dbReference type="PRINTS" id="PR00038">
    <property type="entry name" value="HTHLUXR"/>
</dbReference>
<dbReference type="AlphaFoldDB" id="A0A542ZTB8"/>
<keyword evidence="3" id="KW-0238">DNA-binding</keyword>
<evidence type="ECO:0000256" key="4">
    <source>
        <dbReference type="ARBA" id="ARBA00023163"/>
    </source>
</evidence>
<sequence>MIRVVIIDDDALTLQLLGRILKSYEIEVPGVGRDGDEAVGLVREHRPDVVLMDLRMERVDGIEATRAVLELDNPPGIIALTSFDTEAAILDAMAAGASGLLAKTSGPEEIIDAIRQVAAGNGALSPRAARVVIERVRNSDAAKHQRESAARLADLTERERQIAIAVTQGKTNAEVADEHYVSETTVKSHIATILTKTAAANRVQLAALVVAAGWTVGG</sequence>
<dbReference type="InterPro" id="IPR058245">
    <property type="entry name" value="NreC/VraR/RcsB-like_REC"/>
</dbReference>
<gene>
    <name evidence="8" type="ORF">FB461_0043</name>
</gene>
<dbReference type="PANTHER" id="PTHR43214:SF24">
    <property type="entry name" value="TRANSCRIPTIONAL REGULATORY PROTEIN NARL-RELATED"/>
    <property type="match status" value="1"/>
</dbReference>
<protein>
    <submittedName>
        <fullName evidence="8">LuxR family two component transcriptional regulator</fullName>
    </submittedName>
</protein>
<dbReference type="CDD" id="cd06170">
    <property type="entry name" value="LuxR_C_like"/>
    <property type="match status" value="1"/>
</dbReference>
<dbReference type="PANTHER" id="PTHR43214">
    <property type="entry name" value="TWO-COMPONENT RESPONSE REGULATOR"/>
    <property type="match status" value="1"/>
</dbReference>
<evidence type="ECO:0000256" key="1">
    <source>
        <dbReference type="ARBA" id="ARBA00022553"/>
    </source>
</evidence>
<evidence type="ECO:0000256" key="2">
    <source>
        <dbReference type="ARBA" id="ARBA00023015"/>
    </source>
</evidence>
<dbReference type="PROSITE" id="PS50043">
    <property type="entry name" value="HTH_LUXR_2"/>
    <property type="match status" value="1"/>
</dbReference>
<dbReference type="Gene3D" id="3.40.50.2300">
    <property type="match status" value="1"/>
</dbReference>
<dbReference type="InterPro" id="IPR000792">
    <property type="entry name" value="Tscrpt_reg_LuxR_C"/>
</dbReference>
<evidence type="ECO:0000256" key="5">
    <source>
        <dbReference type="PROSITE-ProRule" id="PRU00169"/>
    </source>
</evidence>
<dbReference type="InterPro" id="IPR039420">
    <property type="entry name" value="WalR-like"/>
</dbReference>
<evidence type="ECO:0000259" key="6">
    <source>
        <dbReference type="PROSITE" id="PS50043"/>
    </source>
</evidence>
<proteinExistence type="predicted"/>
<evidence type="ECO:0000256" key="3">
    <source>
        <dbReference type="ARBA" id="ARBA00023125"/>
    </source>
</evidence>
<evidence type="ECO:0000313" key="9">
    <source>
        <dbReference type="Proteomes" id="UP000315389"/>
    </source>
</evidence>
<dbReference type="InterPro" id="IPR001789">
    <property type="entry name" value="Sig_transdc_resp-reg_receiver"/>
</dbReference>
<keyword evidence="9" id="KW-1185">Reference proteome</keyword>
<dbReference type="GO" id="GO:0003677">
    <property type="term" value="F:DNA binding"/>
    <property type="evidence" value="ECO:0007669"/>
    <property type="project" value="UniProtKB-KW"/>
</dbReference>
<dbReference type="SMART" id="SM00421">
    <property type="entry name" value="HTH_LUXR"/>
    <property type="match status" value="1"/>
</dbReference>
<keyword evidence="2" id="KW-0805">Transcription regulation</keyword>
<dbReference type="SMART" id="SM00448">
    <property type="entry name" value="REC"/>
    <property type="match status" value="1"/>
</dbReference>
<accession>A0A542ZTB8</accession>
<reference evidence="8 9" key="1">
    <citation type="submission" date="2019-06" db="EMBL/GenBank/DDBJ databases">
        <title>Sequencing the genomes of 1000 actinobacteria strains.</title>
        <authorList>
            <person name="Klenk H.-P."/>
        </authorList>
    </citation>
    <scope>NUCLEOTIDE SEQUENCE [LARGE SCALE GENOMIC DNA]</scope>
    <source>
        <strain evidence="8 9">DSM 4813</strain>
    </source>
</reference>
<dbReference type="Proteomes" id="UP000315389">
    <property type="component" value="Unassembled WGS sequence"/>
</dbReference>
<feature type="domain" description="Response regulatory" evidence="7">
    <location>
        <begin position="3"/>
        <end position="118"/>
    </location>
</feature>
<keyword evidence="1 5" id="KW-0597">Phosphoprotein</keyword>
<dbReference type="EMBL" id="VFOS01000001">
    <property type="protein sequence ID" value="TQL63581.1"/>
    <property type="molecule type" value="Genomic_DNA"/>
</dbReference>
<evidence type="ECO:0000259" key="7">
    <source>
        <dbReference type="PROSITE" id="PS50110"/>
    </source>
</evidence>
<organism evidence="8 9">
    <name type="scientific">Rarobacter faecitabidus</name>
    <dbReference type="NCBI Taxonomy" id="13243"/>
    <lineage>
        <taxon>Bacteria</taxon>
        <taxon>Bacillati</taxon>
        <taxon>Actinomycetota</taxon>
        <taxon>Actinomycetes</taxon>
        <taxon>Micrococcales</taxon>
        <taxon>Rarobacteraceae</taxon>
        <taxon>Rarobacter</taxon>
    </lineage>
</organism>
<feature type="modified residue" description="4-aspartylphosphate" evidence="5">
    <location>
        <position position="53"/>
    </location>
</feature>
<evidence type="ECO:0000313" key="8">
    <source>
        <dbReference type="EMBL" id="TQL63581.1"/>
    </source>
</evidence>
<comment type="caution">
    <text evidence="8">The sequence shown here is derived from an EMBL/GenBank/DDBJ whole genome shotgun (WGS) entry which is preliminary data.</text>
</comment>
<dbReference type="Pfam" id="PF00072">
    <property type="entry name" value="Response_reg"/>
    <property type="match status" value="1"/>
</dbReference>
<dbReference type="Pfam" id="PF00196">
    <property type="entry name" value="GerE"/>
    <property type="match status" value="1"/>
</dbReference>
<dbReference type="CDD" id="cd17535">
    <property type="entry name" value="REC_NarL-like"/>
    <property type="match status" value="1"/>
</dbReference>
<dbReference type="SUPFAM" id="SSF52172">
    <property type="entry name" value="CheY-like"/>
    <property type="match status" value="1"/>
</dbReference>
<feature type="domain" description="HTH luxR-type" evidence="6">
    <location>
        <begin position="148"/>
        <end position="213"/>
    </location>
</feature>